<dbReference type="OrthoDB" id="272370at2759"/>
<feature type="domain" description="TRF2-interacting telomeric protein/Rap1 C-terminal" evidence="11">
    <location>
        <begin position="416"/>
        <end position="494"/>
    </location>
</feature>
<dbReference type="InterPro" id="IPR009057">
    <property type="entry name" value="Homeodomain-like_sf"/>
</dbReference>
<evidence type="ECO:0000256" key="4">
    <source>
        <dbReference type="ARBA" id="ARBA00023015"/>
    </source>
</evidence>
<dbReference type="PANTHER" id="PTHR16466">
    <property type="entry name" value="TELOMERE REPEAT-BINDING FACTOR 2-INTERACTING PROTEIN 1"/>
    <property type="match status" value="1"/>
</dbReference>
<evidence type="ECO:0000259" key="12">
    <source>
        <dbReference type="Pfam" id="PF16589"/>
    </source>
</evidence>
<evidence type="ECO:0000256" key="3">
    <source>
        <dbReference type="ARBA" id="ARBA00022895"/>
    </source>
</evidence>
<comment type="subunit">
    <text evidence="8">Homodimer.</text>
</comment>
<dbReference type="PANTHER" id="PTHR16466:SF6">
    <property type="entry name" value="TELOMERIC REPEAT-BINDING FACTOR 2-INTERACTING PROTEIN 1"/>
    <property type="match status" value="1"/>
</dbReference>
<keyword evidence="2 8" id="KW-0158">Chromosome</keyword>
<evidence type="ECO:0000256" key="9">
    <source>
        <dbReference type="SAM" id="MobiDB-lite"/>
    </source>
</evidence>
<dbReference type="GO" id="GO:0010833">
    <property type="term" value="P:telomere maintenance via telomere lengthening"/>
    <property type="evidence" value="ECO:0007669"/>
    <property type="project" value="UniProtKB-UniRule"/>
</dbReference>
<evidence type="ECO:0000256" key="8">
    <source>
        <dbReference type="RuleBase" id="RU367107"/>
    </source>
</evidence>
<evidence type="ECO:0000259" key="11">
    <source>
        <dbReference type="Pfam" id="PF11626"/>
    </source>
</evidence>
<name>A0A9W4JS42_9EURO</name>
<evidence type="ECO:0000256" key="7">
    <source>
        <dbReference type="ARBA" id="ARBA00023242"/>
    </source>
</evidence>
<dbReference type="Gene3D" id="1.10.10.60">
    <property type="entry name" value="Homeodomain-like"/>
    <property type="match status" value="1"/>
</dbReference>
<dbReference type="Pfam" id="PF11626">
    <property type="entry name" value="Rap1_C"/>
    <property type="match status" value="1"/>
</dbReference>
<evidence type="ECO:0000256" key="1">
    <source>
        <dbReference type="ARBA" id="ARBA00010467"/>
    </source>
</evidence>
<evidence type="ECO:0000313" key="14">
    <source>
        <dbReference type="Proteomes" id="UP001152592"/>
    </source>
</evidence>
<dbReference type="AlphaFoldDB" id="A0A9W4JS42"/>
<keyword evidence="5" id="KW-0010">Activator</keyword>
<feature type="compositionally biased region" description="Low complexity" evidence="9">
    <location>
        <begin position="295"/>
        <end position="304"/>
    </location>
</feature>
<dbReference type="GO" id="GO:0031848">
    <property type="term" value="P:protection from non-homologous end joining at telomere"/>
    <property type="evidence" value="ECO:0007669"/>
    <property type="project" value="TreeGrafter"/>
</dbReference>
<dbReference type="GO" id="GO:0042162">
    <property type="term" value="F:telomeric DNA binding"/>
    <property type="evidence" value="ECO:0007669"/>
    <property type="project" value="TreeGrafter"/>
</dbReference>
<keyword evidence="7 8" id="KW-0539">Nucleus</keyword>
<comment type="caution">
    <text evidence="13">The sequence shown here is derived from an EMBL/GenBank/DDBJ whole genome shotgun (WGS) entry which is preliminary data.</text>
</comment>
<dbReference type="InterPro" id="IPR021661">
    <property type="entry name" value="Rap1_C"/>
</dbReference>
<feature type="compositionally biased region" description="Acidic residues" evidence="9">
    <location>
        <begin position="395"/>
        <end position="404"/>
    </location>
</feature>
<dbReference type="Pfam" id="PF08914">
    <property type="entry name" value="Myb_Rap1"/>
    <property type="match status" value="1"/>
</dbReference>
<feature type="compositionally biased region" description="Low complexity" evidence="9">
    <location>
        <begin position="198"/>
        <end position="217"/>
    </location>
</feature>
<dbReference type="Proteomes" id="UP001152592">
    <property type="component" value="Unassembled WGS sequence"/>
</dbReference>
<comment type="subcellular location">
    <subcellularLocation>
        <location evidence="8">Nucleus</location>
    </subcellularLocation>
    <subcellularLocation>
        <location evidence="8">Chromosome</location>
        <location evidence="8">Telomere</location>
    </subcellularLocation>
</comment>
<dbReference type="GO" id="GO:0070187">
    <property type="term" value="C:shelterin complex"/>
    <property type="evidence" value="ECO:0007669"/>
    <property type="project" value="TreeGrafter"/>
</dbReference>
<feature type="domain" description="BRCT" evidence="12">
    <location>
        <begin position="10"/>
        <end position="83"/>
    </location>
</feature>
<evidence type="ECO:0000313" key="13">
    <source>
        <dbReference type="EMBL" id="CAG8417856.1"/>
    </source>
</evidence>
<comment type="function">
    <text evidence="8">Involved in the regulation of telomere length, clustering and has a specific role in telomere position effect (TPE).</text>
</comment>
<sequence length="504" mass="56004">MASRGERAPTLFGGARFWLSQTVPQRTRLKEDIQKHGGVVVLMEKDADVKLVDHKRKNLPKDTFSYQYVERSIANCQLEDLEAHRSGPSAPRPMGATNIPTKGKRSVYTLRDDQIVFDWIYHFAKSPGAPVQGNKFYQDLSELFPSHPWQSWRSRYTKVLHGKPRPGGGVPLTFDEIIECAPSQGQRPRILPTRTSEPTPAAVARPKPAVVARPNAPTSATGQADTSNSNANMKRKRASVPETPNQPRPDLPSKRRAVEVRIPVFKVSPSRRPPQPQPSPTITAAPARRTDSENDSSADSSSSSPKAGLGITEIPPQPARTPSSHPLNRPTIERPETTTELPKPPRPPGDNAFAKLARFNQQPTKPRQPARDPLEDPIDPVFLELPFPPSSPEPEATDDDTSEIPDIDTWMDERLARGVNETYIFDALACTSMDPMMADKILKHLSAGKGIPRNVRGVWTAEDDECFQSEEHAKVQRALSKHGAEAYKARWEYFRGARESGFIE</sequence>
<dbReference type="InterPro" id="IPR039595">
    <property type="entry name" value="TE2IP/Rap1"/>
</dbReference>
<organism evidence="13 14">
    <name type="scientific">Penicillium salamii</name>
    <dbReference type="NCBI Taxonomy" id="1612424"/>
    <lineage>
        <taxon>Eukaryota</taxon>
        <taxon>Fungi</taxon>
        <taxon>Dikarya</taxon>
        <taxon>Ascomycota</taxon>
        <taxon>Pezizomycotina</taxon>
        <taxon>Eurotiomycetes</taxon>
        <taxon>Eurotiomycetidae</taxon>
        <taxon>Eurotiales</taxon>
        <taxon>Aspergillaceae</taxon>
        <taxon>Penicillium</taxon>
    </lineage>
</organism>
<dbReference type="EMBL" id="CAJVPD010000276">
    <property type="protein sequence ID" value="CAG8417856.1"/>
    <property type="molecule type" value="Genomic_DNA"/>
</dbReference>
<reference evidence="13" key="1">
    <citation type="submission" date="2021-07" db="EMBL/GenBank/DDBJ databases">
        <authorList>
            <person name="Branca A.L. A."/>
        </authorList>
    </citation>
    <scope>NUCLEOTIDE SEQUENCE</scope>
</reference>
<dbReference type="InterPro" id="IPR001357">
    <property type="entry name" value="BRCT_dom"/>
</dbReference>
<evidence type="ECO:0000256" key="5">
    <source>
        <dbReference type="ARBA" id="ARBA00023159"/>
    </source>
</evidence>
<dbReference type="CDD" id="cd11655">
    <property type="entry name" value="rap1_myb-like"/>
    <property type="match status" value="1"/>
</dbReference>
<dbReference type="SUPFAM" id="SSF46689">
    <property type="entry name" value="Homeodomain-like"/>
    <property type="match status" value="1"/>
</dbReference>
<evidence type="ECO:0000256" key="2">
    <source>
        <dbReference type="ARBA" id="ARBA00022454"/>
    </source>
</evidence>
<protein>
    <recommendedName>
        <fullName evidence="8">DNA-binding protein RAP1</fullName>
    </recommendedName>
</protein>
<feature type="region of interest" description="Disordered" evidence="9">
    <location>
        <begin position="183"/>
        <end position="404"/>
    </location>
</feature>
<comment type="similarity">
    <text evidence="1 8">Belongs to the RAP1 family.</text>
</comment>
<evidence type="ECO:0000259" key="10">
    <source>
        <dbReference type="Pfam" id="PF08914"/>
    </source>
</evidence>
<dbReference type="Gene3D" id="1.10.10.2170">
    <property type="match status" value="1"/>
</dbReference>
<keyword evidence="4" id="KW-0805">Transcription regulation</keyword>
<evidence type="ECO:0000256" key="6">
    <source>
        <dbReference type="ARBA" id="ARBA00023163"/>
    </source>
</evidence>
<proteinExistence type="inferred from homology"/>
<dbReference type="Pfam" id="PF16589">
    <property type="entry name" value="BRCT_2"/>
    <property type="match status" value="1"/>
</dbReference>
<keyword evidence="3 8" id="KW-0779">Telomere</keyword>
<accession>A0A9W4JS42</accession>
<gene>
    <name evidence="13" type="ORF">PSALAMII_LOCUS9411</name>
</gene>
<dbReference type="InterPro" id="IPR038104">
    <property type="entry name" value="Rap1_C_sf"/>
</dbReference>
<keyword evidence="6" id="KW-0804">Transcription</keyword>
<dbReference type="InterPro" id="IPR015010">
    <property type="entry name" value="TERF2IP_Myb"/>
</dbReference>
<feature type="domain" description="TERF2-interacting telomeric protein 1 Myb" evidence="10">
    <location>
        <begin position="108"/>
        <end position="167"/>
    </location>
</feature>
<dbReference type="CDD" id="cd11653">
    <property type="entry name" value="rap1_RCT"/>
    <property type="match status" value="1"/>
</dbReference>
<feature type="compositionally biased region" description="Polar residues" evidence="9">
    <location>
        <begin position="218"/>
        <end position="232"/>
    </location>
</feature>